<dbReference type="InterPro" id="IPR053220">
    <property type="entry name" value="Nematode_rcpt-like_serp_H"/>
</dbReference>
<dbReference type="InParanoid" id="G0MU76"/>
<dbReference type="Pfam" id="PF10327">
    <property type="entry name" value="7TM_GPCR_Sri"/>
    <property type="match status" value="1"/>
</dbReference>
<evidence type="ECO:0000313" key="3">
    <source>
        <dbReference type="EMBL" id="EGT44232.1"/>
    </source>
</evidence>
<dbReference type="EMBL" id="GL379812">
    <property type="protein sequence ID" value="EGT44232.1"/>
    <property type="molecule type" value="Genomic_DNA"/>
</dbReference>
<name>G0MU76_CAEBE</name>
<evidence type="ECO:0000313" key="4">
    <source>
        <dbReference type="Proteomes" id="UP000008068"/>
    </source>
</evidence>
<gene>
    <name evidence="3" type="ORF">CAEBREN_24538</name>
</gene>
<dbReference type="STRING" id="135651.G0MU76"/>
<feature type="transmembrane region" description="Helical" evidence="2">
    <location>
        <begin position="117"/>
        <end position="144"/>
    </location>
</feature>
<feature type="transmembrane region" description="Helical" evidence="2">
    <location>
        <begin position="20"/>
        <end position="42"/>
    </location>
</feature>
<keyword evidence="2" id="KW-0812">Transmembrane</keyword>
<dbReference type="Proteomes" id="UP000008068">
    <property type="component" value="Unassembled WGS sequence"/>
</dbReference>
<dbReference type="HOGENOM" id="CLU_042960_2_2_1"/>
<feature type="region of interest" description="Disordered" evidence="1">
    <location>
        <begin position="317"/>
        <end position="340"/>
    </location>
</feature>
<keyword evidence="4" id="KW-1185">Reference proteome</keyword>
<accession>G0MU76</accession>
<feature type="transmembrane region" description="Helical" evidence="2">
    <location>
        <begin position="165"/>
        <end position="186"/>
    </location>
</feature>
<dbReference type="AlphaFoldDB" id="G0MU76"/>
<keyword evidence="2" id="KW-0472">Membrane</keyword>
<feature type="transmembrane region" description="Helical" evidence="2">
    <location>
        <begin position="274"/>
        <end position="297"/>
    </location>
</feature>
<dbReference type="InterPro" id="IPR019429">
    <property type="entry name" value="7TM_GPCR_serpentine_rcpt_Sri"/>
</dbReference>
<sequence length="340" mass="39061">MVPAVAGFPLGPLKYLGVSTFMQTLILLAIFAYMCLSIVSVFENRFHTVCLFPGKSIWTWCRFPWLCAHYVIVIVLLIPLQFFIPDQQVAVRNAFKMLPCLPQEIYNSPIFVLTEDYTYHICAALFYLVGLVIEGVIFASCLIWSSFKSLRAKTISLKTFQMQKTFFIALMLTCLPQEIYDSPIFVLAEDYTYHFCAAFFISASNIFQGGFFAFFLVWSSFKSLRSKSISLKTFQMQKKFFIALIIQMLLPLTFYIIPILYIAASVVFKYHNQAITNLSFTVASCHGLVATMAMLVLHKPYREAVLNMLWKKNGRSQDASQNNINRKHEQRRNTISPLNF</sequence>
<feature type="transmembrane region" description="Helical" evidence="2">
    <location>
        <begin position="240"/>
        <end position="268"/>
    </location>
</feature>
<dbReference type="InterPro" id="IPR019422">
    <property type="entry name" value="7TM_GPCR_serpentine_rcpt_Srh"/>
</dbReference>
<dbReference type="OMA" id="ANDYTIH"/>
<reference evidence="4" key="1">
    <citation type="submission" date="2011-07" db="EMBL/GenBank/DDBJ databases">
        <authorList>
            <consortium name="Caenorhabditis brenneri Sequencing and Analysis Consortium"/>
            <person name="Wilson R.K."/>
        </authorList>
    </citation>
    <scope>NUCLEOTIDE SEQUENCE [LARGE SCALE GENOMIC DNA]</scope>
    <source>
        <strain evidence="4">PB2801</strain>
    </source>
</reference>
<feature type="transmembrane region" description="Helical" evidence="2">
    <location>
        <begin position="63"/>
        <end position="84"/>
    </location>
</feature>
<proteinExistence type="predicted"/>
<protein>
    <submittedName>
        <fullName evidence="3">Uncharacterized protein</fullName>
    </submittedName>
</protein>
<keyword evidence="2" id="KW-1133">Transmembrane helix</keyword>
<evidence type="ECO:0000256" key="1">
    <source>
        <dbReference type="SAM" id="MobiDB-lite"/>
    </source>
</evidence>
<feature type="transmembrane region" description="Helical" evidence="2">
    <location>
        <begin position="192"/>
        <end position="219"/>
    </location>
</feature>
<dbReference type="Pfam" id="PF10318">
    <property type="entry name" value="7TM_GPCR_Srh"/>
    <property type="match status" value="1"/>
</dbReference>
<dbReference type="eggNOG" id="ENOG502RT6X">
    <property type="taxonomic scope" value="Eukaryota"/>
</dbReference>
<dbReference type="PANTHER" id="PTHR22941">
    <property type="entry name" value="SERPENTINE RECEPTOR"/>
    <property type="match status" value="1"/>
</dbReference>
<evidence type="ECO:0000256" key="2">
    <source>
        <dbReference type="SAM" id="Phobius"/>
    </source>
</evidence>
<organism evidence="4">
    <name type="scientific">Caenorhabditis brenneri</name>
    <name type="common">Nematode worm</name>
    <dbReference type="NCBI Taxonomy" id="135651"/>
    <lineage>
        <taxon>Eukaryota</taxon>
        <taxon>Metazoa</taxon>
        <taxon>Ecdysozoa</taxon>
        <taxon>Nematoda</taxon>
        <taxon>Chromadorea</taxon>
        <taxon>Rhabditida</taxon>
        <taxon>Rhabditina</taxon>
        <taxon>Rhabditomorpha</taxon>
        <taxon>Rhabditoidea</taxon>
        <taxon>Rhabditidae</taxon>
        <taxon>Peloderinae</taxon>
        <taxon>Caenorhabditis</taxon>
    </lineage>
</organism>
<dbReference type="PANTHER" id="PTHR22941:SF2">
    <property type="entry name" value="SERPENTINE RECEPTOR, CLASS H-RELATED"/>
    <property type="match status" value="1"/>
</dbReference>